<keyword evidence="1" id="KW-0136">Cellulose degradation</keyword>
<evidence type="ECO:0000313" key="3">
    <source>
        <dbReference type="Proteomes" id="UP001501495"/>
    </source>
</evidence>
<keyword evidence="1" id="KW-0624">Polysaccharide degradation</keyword>
<dbReference type="RefSeq" id="WP_344735594.1">
    <property type="nucleotide sequence ID" value="NZ_BAAAZH010000036.1"/>
</dbReference>
<dbReference type="EC" id="3.2.1.-" evidence="1"/>
<dbReference type="Proteomes" id="UP001501495">
    <property type="component" value="Unassembled WGS sequence"/>
</dbReference>
<keyword evidence="1" id="KW-0326">Glycosidase</keyword>
<feature type="chain" id="PRO_5044968065" description="Glucanase" evidence="1">
    <location>
        <begin position="23"/>
        <end position="371"/>
    </location>
</feature>
<gene>
    <name evidence="2" type="ORF">GCM10022215_42930</name>
</gene>
<comment type="similarity">
    <text evidence="1">Belongs to the glycosyl hydrolase family 6.</text>
</comment>
<accession>A0ABP7Y2S2</accession>
<feature type="signal peptide" evidence="1">
    <location>
        <begin position="1"/>
        <end position="22"/>
    </location>
</feature>
<organism evidence="2 3">
    <name type="scientific">Nocardioides fonticola</name>
    <dbReference type="NCBI Taxonomy" id="450363"/>
    <lineage>
        <taxon>Bacteria</taxon>
        <taxon>Bacillati</taxon>
        <taxon>Actinomycetota</taxon>
        <taxon>Actinomycetes</taxon>
        <taxon>Propionibacteriales</taxon>
        <taxon>Nocardioidaceae</taxon>
        <taxon>Nocardioides</taxon>
    </lineage>
</organism>
<comment type="caution">
    <text evidence="2">The sequence shown here is derived from an EMBL/GenBank/DDBJ whole genome shotgun (WGS) entry which is preliminary data.</text>
</comment>
<evidence type="ECO:0000313" key="2">
    <source>
        <dbReference type="EMBL" id="GAA4129880.1"/>
    </source>
</evidence>
<dbReference type="Pfam" id="PF01341">
    <property type="entry name" value="Glyco_hydro_6"/>
    <property type="match status" value="1"/>
</dbReference>
<dbReference type="InterPro" id="IPR036434">
    <property type="entry name" value="Beta_cellobiohydrolase_sf"/>
</dbReference>
<keyword evidence="1" id="KW-0119">Carbohydrate metabolism</keyword>
<keyword evidence="3" id="KW-1185">Reference proteome</keyword>
<dbReference type="EMBL" id="BAAAZH010000036">
    <property type="protein sequence ID" value="GAA4129880.1"/>
    <property type="molecule type" value="Genomic_DNA"/>
</dbReference>
<dbReference type="InterPro" id="IPR016288">
    <property type="entry name" value="Beta_cellobiohydrolase"/>
</dbReference>
<sequence length="371" mass="39995">MALGSRRLAALVLALVLALALAAGTTAPSRSAPAESAARAGGNPFTTYRWGTYAGPLDFTWLPYQHASGRRRAILQYLIDQPKAKWFGHWMPDGVLARKVADYIAGTQQGDPDRLVQFTLFRMVPWEQDACRRLPTAAEQRAYRRWIGIFADAVGDTPAAIVLQPDGPFAQCAPGGSSVLSDLLAWTTRRLGALPRTSVYLEAGASDWPAPGQGGVERAADLLIAGGVADARGFALNGTHYASTADQVRRAAAIAAELARRGVPGKRAVVNTSGNGHPFDFGDYRGPDPLNAQVCRTPSDSRTCISLGIPPTADVGAARWGLPDDVARQARRVVDAYVWFGRPWLYRQNEPFMMSRALPLVTSSPFWPGLD</sequence>
<keyword evidence="1" id="KW-0732">Signal</keyword>
<dbReference type="SUPFAM" id="SSF51989">
    <property type="entry name" value="Glycosyl hydrolases family 6, cellulases"/>
    <property type="match status" value="1"/>
</dbReference>
<keyword evidence="1" id="KW-0378">Hydrolase</keyword>
<evidence type="ECO:0000256" key="1">
    <source>
        <dbReference type="RuleBase" id="RU361186"/>
    </source>
</evidence>
<reference evidence="3" key="1">
    <citation type="journal article" date="2019" name="Int. J. Syst. Evol. Microbiol.">
        <title>The Global Catalogue of Microorganisms (GCM) 10K type strain sequencing project: providing services to taxonomists for standard genome sequencing and annotation.</title>
        <authorList>
            <consortium name="The Broad Institute Genomics Platform"/>
            <consortium name="The Broad Institute Genome Sequencing Center for Infectious Disease"/>
            <person name="Wu L."/>
            <person name="Ma J."/>
        </authorList>
    </citation>
    <scope>NUCLEOTIDE SEQUENCE [LARGE SCALE GENOMIC DNA]</scope>
    <source>
        <strain evidence="3">JCM 16703</strain>
    </source>
</reference>
<dbReference type="Gene3D" id="3.20.20.40">
    <property type="entry name" value="1, 4-beta cellobiohydrolase"/>
    <property type="match status" value="1"/>
</dbReference>
<protein>
    <recommendedName>
        <fullName evidence="1">Glucanase</fullName>
        <ecNumber evidence="1">3.2.1.-</ecNumber>
    </recommendedName>
</protein>
<dbReference type="PANTHER" id="PTHR34876">
    <property type="match status" value="1"/>
</dbReference>
<proteinExistence type="inferred from homology"/>
<dbReference type="PRINTS" id="PR00733">
    <property type="entry name" value="GLHYDRLASE6"/>
</dbReference>
<dbReference type="PANTHER" id="PTHR34876:SF4">
    <property type="entry name" value="1,4-BETA-D-GLUCAN CELLOBIOHYDROLASE C-RELATED"/>
    <property type="match status" value="1"/>
</dbReference>
<name>A0ABP7Y2S2_9ACTN</name>